<name>A0A6L2ZKQ6_9ZZZZ</name>
<accession>A0A6L2ZKQ6</accession>
<proteinExistence type="predicted"/>
<dbReference type="AlphaFoldDB" id="A0A6L2ZKQ6"/>
<evidence type="ECO:0000313" key="2">
    <source>
        <dbReference type="EMBL" id="GFM95123.1"/>
    </source>
</evidence>
<feature type="compositionally biased region" description="Polar residues" evidence="1">
    <location>
        <begin position="959"/>
        <end position="981"/>
    </location>
</feature>
<feature type="compositionally biased region" description="Polar residues" evidence="1">
    <location>
        <begin position="901"/>
        <end position="913"/>
    </location>
</feature>
<dbReference type="EMBL" id="BLWB01000010">
    <property type="protein sequence ID" value="GFM95123.1"/>
    <property type="molecule type" value="Genomic_RNA"/>
</dbReference>
<feature type="region of interest" description="Disordered" evidence="1">
    <location>
        <begin position="653"/>
        <end position="677"/>
    </location>
</feature>
<sequence length="981" mass="108925">MEKYEKLREYMHTKNGIFNSLTKRVPEIGVRGLIRAPKPTALVPVMLEFRKEGVYNRAGAVPEKWHKDRVLAKSLVTLGIVRRAFTLMCVRKKRLEKTLAIGRDWECVYDGVPTIIEGHAWGNERFALMPGFAGLADEVFDRTTMNALSGLPYIATTGRQQDITPTARHAIRDLLNRDFNGVRYLWRLAVMWMTAALCELQNDDFMITDLQGQATVSDINGMQPLNNALIEAAQGRTNVIYIDLSHEYANAQSTLSVLVAATAEAPRMEKRSLGNVPTVSKFWPILPAAVVYTYGGGALQPTTGTMRAAQIWSAAELYVRQHGLQGQWAEVVEAVSVHALRPQGETVWMGHQSLEMQLPAARMSSAALGPLTQPLRSWIYNDERMPYPEIEELLWDATSRYLAMGLGINYVLARADVDVMELETVDTRTASLLEMFNECSFGATPINIAARDIMTSYGWNDCFGRIFQTCRGLSQSVVSGGCKSTIATYRKNKYMVQWEEALPMVDQVPYSAGIFATLYPVKPKWDLPAQRWISCTNIEGRFGTSDAMYCMVQLANVQAGYMRTDLLGQATNYRAMVVRNNYAARPTDHSFMEHTLGHGVVWAPVFKFRTPQAAMEAHLAGQLGDEREWFIDEFKATTFSATLADYGYPNQPTPMHAASAHLSQEAEDKDREEQKREAENINAKNMEMQQRRNEAAGRSLSKPVVKAIKKNLDLETWVSKIEEILGSEFYLGKELLKFLNAVNNPIEASRVEAGKVQSILGELRGFDPLTYAYITEQPDRAQLLTLCANVIAKVAPLSPSPDSTMDILRLESQCRQLSAQLKLMPALDAEEYSIVTGKTVRDEVKPLFTRGMQAGLSVGEIVNSDDASKLAEYIEANERLIEQAVRDAVGSMAFEPPGSEATETNRASTSGTANIPPEVEVVIPQPDDEAQPPNFGGGQPSMEPSEPPPPPTNEPENPAQNVEPQTEQATGAQFSGQNLLD</sequence>
<protein>
    <submittedName>
        <fullName evidence="2">Uncharacterized protein</fullName>
    </submittedName>
</protein>
<organism evidence="2">
    <name type="scientific">viral metagenome</name>
    <dbReference type="NCBI Taxonomy" id="1070528"/>
    <lineage>
        <taxon>unclassified sequences</taxon>
        <taxon>metagenomes</taxon>
        <taxon>organismal metagenomes</taxon>
    </lineage>
</organism>
<feature type="compositionally biased region" description="Low complexity" evidence="1">
    <location>
        <begin position="915"/>
        <end position="924"/>
    </location>
</feature>
<gene>
    <name evidence="2" type="ORF">MMARV_C010P2</name>
</gene>
<reference evidence="2" key="1">
    <citation type="submission" date="2020-05" db="EMBL/GenBank/DDBJ databases">
        <title>Diverged and active partitiviruses in Lichen.</title>
        <authorList>
            <person name="Urayama S."/>
            <person name="Doi N."/>
            <person name="Kondo F."/>
            <person name="Chiba Y."/>
            <person name="Takaki Y."/>
            <person name="Hirai M."/>
            <person name="Minegishi Y."/>
            <person name="Hagiwara D."/>
            <person name="Nunoura T."/>
        </authorList>
    </citation>
    <scope>NUCLEOTIDE SEQUENCE</scope>
</reference>
<comment type="caution">
    <text evidence="2">The sequence shown here is derived from an EMBL/GenBank/DDBJ whole genome shotgun (WGS) entry which is preliminary data.</text>
</comment>
<evidence type="ECO:0000256" key="1">
    <source>
        <dbReference type="SAM" id="MobiDB-lite"/>
    </source>
</evidence>
<feature type="compositionally biased region" description="Basic and acidic residues" evidence="1">
    <location>
        <begin position="664"/>
        <end position="677"/>
    </location>
</feature>
<feature type="region of interest" description="Disordered" evidence="1">
    <location>
        <begin position="893"/>
        <end position="981"/>
    </location>
</feature>